<proteinExistence type="predicted"/>
<dbReference type="Gene3D" id="3.10.129.10">
    <property type="entry name" value="Hotdog Thioesterase"/>
    <property type="match status" value="1"/>
</dbReference>
<gene>
    <name evidence="2" type="ORF">GCM10016234_15350</name>
</gene>
<dbReference type="AlphaFoldDB" id="A0A8J3DP93"/>
<keyword evidence="3" id="KW-1185">Reference proteome</keyword>
<sequence>MTLDDYFAIGIPQDLGSHVFTAEEIVAFARKYDPQPFHLSEEGAKGTVFGALCASGWHTTSMWMRHNLLQIEPVEWTGDGPKPEFGPSPGFQNLRWLKPAYAGDTIRFSRTTTGHRALASRPGWRLLSGQGEAFNGAGETIMSMDTAVLVKVA</sequence>
<protein>
    <submittedName>
        <fullName evidence="2">MaoC family dehydratase</fullName>
    </submittedName>
</protein>
<dbReference type="InterPro" id="IPR029069">
    <property type="entry name" value="HotDog_dom_sf"/>
</dbReference>
<dbReference type="SUPFAM" id="SSF54637">
    <property type="entry name" value="Thioesterase/thiol ester dehydrase-isomerase"/>
    <property type="match status" value="1"/>
</dbReference>
<dbReference type="Proteomes" id="UP000630142">
    <property type="component" value="Unassembled WGS sequence"/>
</dbReference>
<feature type="domain" description="MaoC-like" evidence="1">
    <location>
        <begin position="20"/>
        <end position="117"/>
    </location>
</feature>
<organism evidence="2 3">
    <name type="scientific">Tianweitania populi</name>
    <dbReference type="NCBI Taxonomy" id="1607949"/>
    <lineage>
        <taxon>Bacteria</taxon>
        <taxon>Pseudomonadati</taxon>
        <taxon>Pseudomonadota</taxon>
        <taxon>Alphaproteobacteria</taxon>
        <taxon>Hyphomicrobiales</taxon>
        <taxon>Phyllobacteriaceae</taxon>
        <taxon>Tianweitania</taxon>
    </lineage>
</organism>
<reference evidence="2" key="1">
    <citation type="journal article" date="2014" name="Int. J. Syst. Evol. Microbiol.">
        <title>Complete genome sequence of Corynebacterium casei LMG S-19264T (=DSM 44701T), isolated from a smear-ripened cheese.</title>
        <authorList>
            <consortium name="US DOE Joint Genome Institute (JGI-PGF)"/>
            <person name="Walter F."/>
            <person name="Albersmeier A."/>
            <person name="Kalinowski J."/>
            <person name="Ruckert C."/>
        </authorList>
    </citation>
    <scope>NUCLEOTIDE SEQUENCE</scope>
    <source>
        <strain evidence="2">KCTC 42249</strain>
    </source>
</reference>
<dbReference type="EMBL" id="BMZQ01000001">
    <property type="protein sequence ID" value="GHD11798.1"/>
    <property type="molecule type" value="Genomic_DNA"/>
</dbReference>
<dbReference type="InterPro" id="IPR002539">
    <property type="entry name" value="MaoC-like_dom"/>
</dbReference>
<evidence type="ECO:0000313" key="2">
    <source>
        <dbReference type="EMBL" id="GHD11798.1"/>
    </source>
</evidence>
<accession>A0A8J3DP93</accession>
<comment type="caution">
    <text evidence="2">The sequence shown here is derived from an EMBL/GenBank/DDBJ whole genome shotgun (WGS) entry which is preliminary data.</text>
</comment>
<evidence type="ECO:0000313" key="3">
    <source>
        <dbReference type="Proteomes" id="UP000630142"/>
    </source>
</evidence>
<reference evidence="2" key="2">
    <citation type="submission" date="2020-09" db="EMBL/GenBank/DDBJ databases">
        <authorList>
            <person name="Sun Q."/>
            <person name="Kim S."/>
        </authorList>
    </citation>
    <scope>NUCLEOTIDE SEQUENCE</scope>
    <source>
        <strain evidence="2">KCTC 42249</strain>
    </source>
</reference>
<name>A0A8J3DP93_9HYPH</name>
<dbReference type="RefSeq" id="WP_189502853.1">
    <property type="nucleotide sequence ID" value="NZ_BMZQ01000001.1"/>
</dbReference>
<dbReference type="Pfam" id="PF01575">
    <property type="entry name" value="MaoC_dehydratas"/>
    <property type="match status" value="1"/>
</dbReference>
<evidence type="ECO:0000259" key="1">
    <source>
        <dbReference type="Pfam" id="PF01575"/>
    </source>
</evidence>